<keyword evidence="1" id="KW-0812">Transmembrane</keyword>
<organism evidence="3 4">
    <name type="scientific">Leifsonella bigeumensis</name>
    <dbReference type="NCBI Taxonomy" id="433643"/>
    <lineage>
        <taxon>Bacteria</taxon>
        <taxon>Bacillati</taxon>
        <taxon>Actinomycetota</taxon>
        <taxon>Actinomycetes</taxon>
        <taxon>Micrococcales</taxon>
        <taxon>Microbacteriaceae</taxon>
        <taxon>Leifsonella</taxon>
    </lineage>
</organism>
<feature type="transmembrane region" description="Helical" evidence="1">
    <location>
        <begin position="101"/>
        <end position="122"/>
    </location>
</feature>
<comment type="caution">
    <text evidence="3">The sequence shown here is derived from an EMBL/GenBank/DDBJ whole genome shotgun (WGS) entry which is preliminary data.</text>
</comment>
<name>A0ABP7FSU5_9MICO</name>
<reference evidence="4" key="1">
    <citation type="journal article" date="2019" name="Int. J. Syst. Evol. Microbiol.">
        <title>The Global Catalogue of Microorganisms (GCM) 10K type strain sequencing project: providing services to taxonomists for standard genome sequencing and annotation.</title>
        <authorList>
            <consortium name="The Broad Institute Genomics Platform"/>
            <consortium name="The Broad Institute Genome Sequencing Center for Infectious Disease"/>
            <person name="Wu L."/>
            <person name="Ma J."/>
        </authorList>
    </citation>
    <scope>NUCLEOTIDE SEQUENCE [LARGE SCALE GENOMIC DNA]</scope>
    <source>
        <strain evidence="4">JCM 16949</strain>
    </source>
</reference>
<proteinExistence type="predicted"/>
<keyword evidence="1" id="KW-1133">Transmembrane helix</keyword>
<sequence>MSMDTASTVIIAGWYPDPADATQARWWDGSQWTPQTRPRHTPAPVQGNRYFSPVPIRTDATLPPIDPYRPMEKRHNTQGFVSMAAKPTIQYSPTRAYTGSVWWLATMPIWSTVLVMVLVVALGEFFSFFPQSLLTVLLLFTAVALTIHDRKVLLAAMHPTAASAWWFLLGPFIYLVVRSVHVTKNTGHGWAPVIVYLVSSIVPLAAILAFTSLYVFIASMMGAV</sequence>
<dbReference type="EMBL" id="BAABAE010000003">
    <property type="protein sequence ID" value="GAA3746801.1"/>
    <property type="molecule type" value="Genomic_DNA"/>
</dbReference>
<feature type="transmembrane region" description="Helical" evidence="1">
    <location>
        <begin position="128"/>
        <end position="145"/>
    </location>
</feature>
<evidence type="ECO:0000256" key="1">
    <source>
        <dbReference type="SAM" id="Phobius"/>
    </source>
</evidence>
<protein>
    <recommendedName>
        <fullName evidence="2">DUF2510 domain-containing protein</fullName>
    </recommendedName>
</protein>
<dbReference type="Proteomes" id="UP001501004">
    <property type="component" value="Unassembled WGS sequence"/>
</dbReference>
<accession>A0ABP7FSU5</accession>
<feature type="transmembrane region" description="Helical" evidence="1">
    <location>
        <begin position="152"/>
        <end position="174"/>
    </location>
</feature>
<feature type="domain" description="DUF2510" evidence="2">
    <location>
        <begin position="12"/>
        <end position="44"/>
    </location>
</feature>
<dbReference type="Pfam" id="PF10708">
    <property type="entry name" value="DUF2510"/>
    <property type="match status" value="1"/>
</dbReference>
<dbReference type="RefSeq" id="WP_344756773.1">
    <property type="nucleotide sequence ID" value="NZ_BAABAE010000003.1"/>
</dbReference>
<keyword evidence="1" id="KW-0472">Membrane</keyword>
<feature type="transmembrane region" description="Helical" evidence="1">
    <location>
        <begin position="194"/>
        <end position="217"/>
    </location>
</feature>
<evidence type="ECO:0000313" key="3">
    <source>
        <dbReference type="EMBL" id="GAA3746801.1"/>
    </source>
</evidence>
<evidence type="ECO:0000313" key="4">
    <source>
        <dbReference type="Proteomes" id="UP001501004"/>
    </source>
</evidence>
<evidence type="ECO:0000259" key="2">
    <source>
        <dbReference type="Pfam" id="PF10708"/>
    </source>
</evidence>
<gene>
    <name evidence="3" type="ORF">GCM10022239_22930</name>
</gene>
<keyword evidence="4" id="KW-1185">Reference proteome</keyword>
<dbReference type="InterPro" id="IPR018929">
    <property type="entry name" value="DUF2510"/>
</dbReference>